<sequence>MCGIYTKLLSAEADDDRCFNEAQCLASFRTVSIAVNMICSFDESEGLHAEHRLSWVGHFGSIDHRCLMAGHSFSASDNDFVLIDKRWKCSKVQTAKDAVYVDATLSAIGHAQFCAIFSRCWPGEERPAPSEGLAYIGALFSMVVAGCWPVEGISAAGIFRSKLLRFRPRPGIMCEGVIRQGRRDILEVELEQGSRIVGSNRERHIPCNVVCMQTRAVTLISKVPALPRTAYTMADTHEQTRYRLHITSAAVEKIPHRTSSGTAAVVVRQIRAPPVNIRSLFTRNNHAREESGLVRGGGRRHGGAHEARNISGRNYRAVAWIGKGGRPATSPPSPCQSPLHQGELRTNHVTRVASKSCQLIEPGADHRACALAATFPRTRQDGPLSKGLHEVASVRDSRGLRNYPHRANLCRCRTQSGCSKMHRRPMKKECSVYVDCAPEDEKRRNARAGGKRDITEKTHRPAASSGTTSTSENPRFEPGLPRWKAGSLTTTLPRPLEGLLIIAQLLSSRLAGFKVANEKVSAVSSSCADASTQFAAEIIAARNNKAVFWGMSRVSLNGGPKTLENLNQNGRIGNQTRDLPNSSTVVYQRDASLDLTRMFHKENPPTRTILSREHKLFVTGSIRDKQKTRRPTLRQDTCPTVAAYVLRSPKKSLLKRAPELAIPKTTETRSWIEIL</sequence>
<dbReference type="Proteomes" id="UP001159363">
    <property type="component" value="Chromosome 2"/>
</dbReference>
<evidence type="ECO:0000313" key="2">
    <source>
        <dbReference type="EMBL" id="KAJ8894537.1"/>
    </source>
</evidence>
<protein>
    <submittedName>
        <fullName evidence="2">Uncharacterized protein</fullName>
    </submittedName>
</protein>
<keyword evidence="3" id="KW-1185">Reference proteome</keyword>
<accession>A0ABQ9ICZ4</accession>
<gene>
    <name evidence="2" type="ORF">PR048_007194</name>
</gene>
<dbReference type="EMBL" id="JARBHB010000002">
    <property type="protein sequence ID" value="KAJ8894537.1"/>
    <property type="molecule type" value="Genomic_DNA"/>
</dbReference>
<proteinExistence type="predicted"/>
<evidence type="ECO:0000256" key="1">
    <source>
        <dbReference type="SAM" id="MobiDB-lite"/>
    </source>
</evidence>
<feature type="compositionally biased region" description="Basic and acidic residues" evidence="1">
    <location>
        <begin position="450"/>
        <end position="459"/>
    </location>
</feature>
<evidence type="ECO:0000313" key="3">
    <source>
        <dbReference type="Proteomes" id="UP001159363"/>
    </source>
</evidence>
<reference evidence="2 3" key="1">
    <citation type="submission" date="2023-02" db="EMBL/GenBank/DDBJ databases">
        <title>LHISI_Scaffold_Assembly.</title>
        <authorList>
            <person name="Stuart O.P."/>
            <person name="Cleave R."/>
            <person name="Magrath M.J.L."/>
            <person name="Mikheyev A.S."/>
        </authorList>
    </citation>
    <scope>NUCLEOTIDE SEQUENCE [LARGE SCALE GENOMIC DNA]</scope>
    <source>
        <strain evidence="2">Daus_M_001</strain>
        <tissue evidence="2">Leg muscle</tissue>
    </source>
</reference>
<comment type="caution">
    <text evidence="2">The sequence shown here is derived from an EMBL/GenBank/DDBJ whole genome shotgun (WGS) entry which is preliminary data.</text>
</comment>
<feature type="region of interest" description="Disordered" evidence="1">
    <location>
        <begin position="444"/>
        <end position="486"/>
    </location>
</feature>
<feature type="compositionally biased region" description="Polar residues" evidence="1">
    <location>
        <begin position="464"/>
        <end position="473"/>
    </location>
</feature>
<organism evidence="2 3">
    <name type="scientific">Dryococelus australis</name>
    <dbReference type="NCBI Taxonomy" id="614101"/>
    <lineage>
        <taxon>Eukaryota</taxon>
        <taxon>Metazoa</taxon>
        <taxon>Ecdysozoa</taxon>
        <taxon>Arthropoda</taxon>
        <taxon>Hexapoda</taxon>
        <taxon>Insecta</taxon>
        <taxon>Pterygota</taxon>
        <taxon>Neoptera</taxon>
        <taxon>Polyneoptera</taxon>
        <taxon>Phasmatodea</taxon>
        <taxon>Verophasmatodea</taxon>
        <taxon>Anareolatae</taxon>
        <taxon>Phasmatidae</taxon>
        <taxon>Eurycanthinae</taxon>
        <taxon>Dryococelus</taxon>
    </lineage>
</organism>
<name>A0ABQ9ICZ4_9NEOP</name>